<dbReference type="HOGENOM" id="CLU_1564473_0_0_1"/>
<keyword evidence="2" id="KW-1185">Reference proteome</keyword>
<dbReference type="Proteomes" id="UP000000305">
    <property type="component" value="Unassembled WGS sequence"/>
</dbReference>
<sequence>MLERIIETTSLPAKQNLTDFDPFNPGTNAHNFTFIQPAAKETTSEVAATAATGSLLSKSLENNEWEEFLGDTLTDAIENPQTLEQSDLVAVVVAPLLNANASPSLVERIATLLALPWAGVDHEELIVRAYAGSARSLERLQKCLIRRSLLVLTTNRPGQNQSQLSTAHHLA</sequence>
<dbReference type="AlphaFoldDB" id="E9GT43"/>
<dbReference type="KEGG" id="dpx:DAPPUDRAFT_247911"/>
<gene>
    <name evidence="1" type="ORF">DAPPUDRAFT_247911</name>
</gene>
<reference evidence="1 2" key="1">
    <citation type="journal article" date="2011" name="Science">
        <title>The ecoresponsive genome of Daphnia pulex.</title>
        <authorList>
            <person name="Colbourne J.K."/>
            <person name="Pfrender M.E."/>
            <person name="Gilbert D."/>
            <person name="Thomas W.K."/>
            <person name="Tucker A."/>
            <person name="Oakley T.H."/>
            <person name="Tokishita S."/>
            <person name="Aerts A."/>
            <person name="Arnold G.J."/>
            <person name="Basu M.K."/>
            <person name="Bauer D.J."/>
            <person name="Caceres C.E."/>
            <person name="Carmel L."/>
            <person name="Casola C."/>
            <person name="Choi J.H."/>
            <person name="Detter J.C."/>
            <person name="Dong Q."/>
            <person name="Dusheyko S."/>
            <person name="Eads B.D."/>
            <person name="Frohlich T."/>
            <person name="Geiler-Samerotte K.A."/>
            <person name="Gerlach D."/>
            <person name="Hatcher P."/>
            <person name="Jogdeo S."/>
            <person name="Krijgsveld J."/>
            <person name="Kriventseva E.V."/>
            <person name="Kultz D."/>
            <person name="Laforsch C."/>
            <person name="Lindquist E."/>
            <person name="Lopez J."/>
            <person name="Manak J.R."/>
            <person name="Muller J."/>
            <person name="Pangilinan J."/>
            <person name="Patwardhan R.P."/>
            <person name="Pitluck S."/>
            <person name="Pritham E.J."/>
            <person name="Rechtsteiner A."/>
            <person name="Rho M."/>
            <person name="Rogozin I.B."/>
            <person name="Sakarya O."/>
            <person name="Salamov A."/>
            <person name="Schaack S."/>
            <person name="Shapiro H."/>
            <person name="Shiga Y."/>
            <person name="Skalitzky C."/>
            <person name="Smith Z."/>
            <person name="Souvorov A."/>
            <person name="Sung W."/>
            <person name="Tang Z."/>
            <person name="Tsuchiya D."/>
            <person name="Tu H."/>
            <person name="Vos H."/>
            <person name="Wang M."/>
            <person name="Wolf Y.I."/>
            <person name="Yamagata H."/>
            <person name="Yamada T."/>
            <person name="Ye Y."/>
            <person name="Shaw J.R."/>
            <person name="Andrews J."/>
            <person name="Crease T.J."/>
            <person name="Tang H."/>
            <person name="Lucas S.M."/>
            <person name="Robertson H.M."/>
            <person name="Bork P."/>
            <person name="Koonin E.V."/>
            <person name="Zdobnov E.M."/>
            <person name="Grigoriev I.V."/>
            <person name="Lynch M."/>
            <person name="Boore J.L."/>
        </authorList>
    </citation>
    <scope>NUCLEOTIDE SEQUENCE [LARGE SCALE GENOMIC DNA]</scope>
</reference>
<name>E9GT43_DAPPU</name>
<accession>E9GT43</accession>
<protein>
    <submittedName>
        <fullName evidence="1">Uncharacterized protein</fullName>
    </submittedName>
</protein>
<evidence type="ECO:0000313" key="1">
    <source>
        <dbReference type="EMBL" id="EFX77337.1"/>
    </source>
</evidence>
<organism evidence="1 2">
    <name type="scientific">Daphnia pulex</name>
    <name type="common">Water flea</name>
    <dbReference type="NCBI Taxonomy" id="6669"/>
    <lineage>
        <taxon>Eukaryota</taxon>
        <taxon>Metazoa</taxon>
        <taxon>Ecdysozoa</taxon>
        <taxon>Arthropoda</taxon>
        <taxon>Crustacea</taxon>
        <taxon>Branchiopoda</taxon>
        <taxon>Diplostraca</taxon>
        <taxon>Cladocera</taxon>
        <taxon>Anomopoda</taxon>
        <taxon>Daphniidae</taxon>
        <taxon>Daphnia</taxon>
    </lineage>
</organism>
<dbReference type="EMBL" id="GL732563">
    <property type="protein sequence ID" value="EFX77337.1"/>
    <property type="molecule type" value="Genomic_DNA"/>
</dbReference>
<dbReference type="InParanoid" id="E9GT43"/>
<evidence type="ECO:0000313" key="2">
    <source>
        <dbReference type="Proteomes" id="UP000000305"/>
    </source>
</evidence>
<proteinExistence type="predicted"/>